<dbReference type="AlphaFoldDB" id="A0A202B2K7"/>
<evidence type="ECO:0000313" key="2">
    <source>
        <dbReference type="Proteomes" id="UP000196342"/>
    </source>
</evidence>
<comment type="caution">
    <text evidence="1">The sequence shown here is derived from an EMBL/GenBank/DDBJ whole genome shotgun (WGS) entry which is preliminary data.</text>
</comment>
<sequence>MRELLADAETNATSAWDRDFIDAMQARLKQYGMGMHISILQRHHLERIANQEKTEHERHYRTA</sequence>
<organism evidence="1 2">
    <name type="scientific">Chromobacterium violaceum</name>
    <dbReference type="NCBI Taxonomy" id="536"/>
    <lineage>
        <taxon>Bacteria</taxon>
        <taxon>Pseudomonadati</taxon>
        <taxon>Pseudomonadota</taxon>
        <taxon>Betaproteobacteria</taxon>
        <taxon>Neisseriales</taxon>
        <taxon>Chromobacteriaceae</taxon>
        <taxon>Chromobacterium</taxon>
    </lineage>
</organism>
<protein>
    <submittedName>
        <fullName evidence="1">Uncharacterized protein</fullName>
    </submittedName>
</protein>
<proteinExistence type="predicted"/>
<keyword evidence="2" id="KW-1185">Reference proteome</keyword>
<dbReference type="Proteomes" id="UP000196342">
    <property type="component" value="Unassembled WGS sequence"/>
</dbReference>
<reference evidence="1 2" key="1">
    <citation type="submission" date="2017-05" db="EMBL/GenBank/DDBJ databases">
        <title>Chromobacterium violaceum GHPS1 isolated from Hydrocarbon polluted soil in French Guiana display an awesome secondary metabolite arsenal and a battery of drug and heavy-metal-resistance and detoxification of xenobiotics proteins.</title>
        <authorList>
            <person name="Belbahri L."/>
        </authorList>
    </citation>
    <scope>NUCLEOTIDE SEQUENCE [LARGE SCALE GENOMIC DNA]</scope>
    <source>
        <strain evidence="1 2">GHPS1</strain>
    </source>
</reference>
<gene>
    <name evidence="1" type="ORF">CBW21_22140</name>
</gene>
<name>A0A202B2K7_CHRVL</name>
<accession>A0A202B2K7</accession>
<evidence type="ECO:0000313" key="1">
    <source>
        <dbReference type="EMBL" id="OVE45699.1"/>
    </source>
</evidence>
<dbReference type="EMBL" id="NHOO01000030">
    <property type="protein sequence ID" value="OVE45699.1"/>
    <property type="molecule type" value="Genomic_DNA"/>
</dbReference>